<evidence type="ECO:0000313" key="6">
    <source>
        <dbReference type="Proteomes" id="UP000481858"/>
    </source>
</evidence>
<dbReference type="Gene3D" id="1.20.58.480">
    <property type="match status" value="1"/>
</dbReference>
<dbReference type="EMBL" id="WUBL01000077">
    <property type="protein sequence ID" value="KAF2966937.1"/>
    <property type="molecule type" value="Genomic_DNA"/>
</dbReference>
<dbReference type="Proteomes" id="UP000481858">
    <property type="component" value="Unassembled WGS sequence"/>
</dbReference>
<keyword evidence="3" id="KW-0408">Iron</keyword>
<keyword evidence="2" id="KW-0479">Metal-binding</keyword>
<dbReference type="InterPro" id="IPR013094">
    <property type="entry name" value="AB_hydrolase_3"/>
</dbReference>
<evidence type="ECO:0000256" key="2">
    <source>
        <dbReference type="ARBA" id="ARBA00022723"/>
    </source>
</evidence>
<dbReference type="GO" id="GO:0046872">
    <property type="term" value="F:metal ion binding"/>
    <property type="evidence" value="ECO:0007669"/>
    <property type="project" value="UniProtKB-KW"/>
</dbReference>
<dbReference type="InParanoid" id="A0A7C8N5D0"/>
<gene>
    <name evidence="5" type="ORF">GQX73_g6623</name>
</gene>
<dbReference type="PANTHER" id="PTHR28657:SF3">
    <property type="entry name" value="INDOLEAMINE 2,3-DIOXYGENASE"/>
    <property type="match status" value="1"/>
</dbReference>
<reference evidence="5 6" key="1">
    <citation type="submission" date="2019-12" db="EMBL/GenBank/DDBJ databases">
        <title>Draft genome sequence of the ascomycete Xylaria multiplex DSM 110363.</title>
        <authorList>
            <person name="Buettner E."/>
            <person name="Kellner H."/>
        </authorList>
    </citation>
    <scope>NUCLEOTIDE SEQUENCE [LARGE SCALE GENOMIC DNA]</scope>
    <source>
        <strain evidence="5 6">DSM 110363</strain>
    </source>
</reference>
<dbReference type="GO" id="GO:0016702">
    <property type="term" value="F:oxidoreductase activity, acting on single donors with incorporation of molecular oxygen, incorporation of two atoms of oxygen"/>
    <property type="evidence" value="ECO:0007669"/>
    <property type="project" value="UniProtKB-ARBA"/>
</dbReference>
<dbReference type="GO" id="GO:0020037">
    <property type="term" value="F:heme binding"/>
    <property type="evidence" value="ECO:0007669"/>
    <property type="project" value="InterPro"/>
</dbReference>
<proteinExistence type="inferred from homology"/>
<dbReference type="InterPro" id="IPR037217">
    <property type="entry name" value="Trp/Indoleamine_2_3_dOase-like"/>
</dbReference>
<accession>A0A7C8N5D0</accession>
<dbReference type="SUPFAM" id="SSF53474">
    <property type="entry name" value="alpha/beta-Hydrolases"/>
    <property type="match status" value="1"/>
</dbReference>
<dbReference type="GO" id="GO:0019441">
    <property type="term" value="P:L-tryptophan catabolic process to kynurenine"/>
    <property type="evidence" value="ECO:0007669"/>
    <property type="project" value="InterPro"/>
</dbReference>
<dbReference type="OrthoDB" id="10262710at2759"/>
<name>A0A7C8N5D0_9PEZI</name>
<organism evidence="5 6">
    <name type="scientific">Xylaria multiplex</name>
    <dbReference type="NCBI Taxonomy" id="323545"/>
    <lineage>
        <taxon>Eukaryota</taxon>
        <taxon>Fungi</taxon>
        <taxon>Dikarya</taxon>
        <taxon>Ascomycota</taxon>
        <taxon>Pezizomycotina</taxon>
        <taxon>Sordariomycetes</taxon>
        <taxon>Xylariomycetidae</taxon>
        <taxon>Xylariales</taxon>
        <taxon>Xylariaceae</taxon>
        <taxon>Xylaria</taxon>
    </lineage>
</organism>
<dbReference type="Pfam" id="PF07859">
    <property type="entry name" value="Abhydrolase_3"/>
    <property type="match status" value="1"/>
</dbReference>
<evidence type="ECO:0000259" key="4">
    <source>
        <dbReference type="Pfam" id="PF07859"/>
    </source>
</evidence>
<comment type="caution">
    <text evidence="5">The sequence shown here is derived from an EMBL/GenBank/DDBJ whole genome shotgun (WGS) entry which is preliminary data.</text>
</comment>
<dbReference type="Gene3D" id="3.40.50.1820">
    <property type="entry name" value="alpha/beta hydrolase"/>
    <property type="match status" value="1"/>
</dbReference>
<dbReference type="GO" id="GO:0016787">
    <property type="term" value="F:hydrolase activity"/>
    <property type="evidence" value="ECO:0007669"/>
    <property type="project" value="InterPro"/>
</dbReference>
<dbReference type="InterPro" id="IPR000898">
    <property type="entry name" value="Indolamine_dOase"/>
</dbReference>
<keyword evidence="6" id="KW-1185">Reference proteome</keyword>
<evidence type="ECO:0000256" key="1">
    <source>
        <dbReference type="ARBA" id="ARBA00007119"/>
    </source>
</evidence>
<protein>
    <recommendedName>
        <fullName evidence="4">Alpha/beta hydrolase fold-3 domain-containing protein</fullName>
    </recommendedName>
</protein>
<dbReference type="FunFam" id="1.20.58.480:FF:000005">
    <property type="entry name" value="Indoleamine 2,3-dioxygenase family protein"/>
    <property type="match status" value="1"/>
</dbReference>
<dbReference type="SUPFAM" id="SSF140959">
    <property type="entry name" value="Indolic compounds 2,3-dioxygenase-like"/>
    <property type="match status" value="1"/>
</dbReference>
<dbReference type="Pfam" id="PF01231">
    <property type="entry name" value="IDO"/>
    <property type="match status" value="1"/>
</dbReference>
<dbReference type="PANTHER" id="PTHR28657">
    <property type="entry name" value="INDOLEAMINE 2,3-DIOXYGENASE"/>
    <property type="match status" value="1"/>
</dbReference>
<dbReference type="AlphaFoldDB" id="A0A7C8N5D0"/>
<sequence>MFIPNTSFEVLEDTRPSDTSLPAFMVSTTRGFLPRMDPVVTLPSEFDAVEELLQSMPVLTRSGRPGLLASGKLGDEVQNLPDLTEAVEKYRDNIPMMNALYRDYSFLASAYLLEPCHMNFMKGEPYGLARSFLPAQLSRPIARCAELTGFKPFMEYAGSYALFNYRLQDPDRGLEYDNLRLIRAFEHGLDPTSSEAGFVLVHVDMVRNSGPVVAGAISALSALGDRNNAGPTAERKRFNEGLRTALGGMRKVNTVMETMWGKSKPRSYTSFRTFIFGITSQSMFPDGVVYEGINDGKPMSFRGESGANDSMIPLMDNLLQIQMPSTPLTEILQDFREYRPSNHRQFLLEVKQCSEDLGTKDFALGIDTHHVATTDEQKELLLESRRLWVQLLDQVREFRWRHWCFAREYILKQTSHPTATGGSPIVTWLPNQLQAVMEEMVEIYESTMGSRDAPDVINELKPSIAERLDPVYLDIYNRYQASSLRCDQVPYEVYKEDKEAYSFPTYKVTGPRPEVASNTIYHVPVSQPAGEVDVQVYVPTPEAVSSGGLANPEGRLPALVNFHGGGFVIGDLKSDEPLVRQLSQRAGCIVVNADYRTAPEFPHPTSALDSWDVLKWVFANAEKLNIDPTRIAVSGLSAGGCIAAVLSILARDEPTLPPLKLQLLIVPLVDVRYVPVEGSCKGGPYESYFTNEFAPMLPLSRLVWFYNYWLGTGPDREEKAKDFRASPLLAESHENLAPSSIRSAEVDPLVSEAKVYHEKLQAAGTQSKIKIYKGQGHTFPQWDGLNPGSKEFVEDCINDLKEAFKL</sequence>
<comment type="similarity">
    <text evidence="1">Belongs to the indoleamine 2,3-dioxygenase family.</text>
</comment>
<dbReference type="InterPro" id="IPR029058">
    <property type="entry name" value="AB_hydrolase_fold"/>
</dbReference>
<feature type="domain" description="Alpha/beta hydrolase fold-3" evidence="4">
    <location>
        <begin position="559"/>
        <end position="780"/>
    </location>
</feature>
<evidence type="ECO:0000313" key="5">
    <source>
        <dbReference type="EMBL" id="KAF2966937.1"/>
    </source>
</evidence>
<evidence type="ECO:0000256" key="3">
    <source>
        <dbReference type="ARBA" id="ARBA00023004"/>
    </source>
</evidence>